<keyword evidence="2" id="KW-1185">Reference proteome</keyword>
<evidence type="ECO:0000313" key="2">
    <source>
        <dbReference type="Proteomes" id="UP000014204"/>
    </source>
</evidence>
<proteinExistence type="predicted"/>
<name>R9KXL6_9ACTN</name>
<dbReference type="AlphaFoldDB" id="R9KXL6"/>
<dbReference type="eggNOG" id="ENOG50307A7">
    <property type="taxonomic scope" value="Bacteria"/>
</dbReference>
<evidence type="ECO:0000313" key="1">
    <source>
        <dbReference type="EMBL" id="EOS50956.1"/>
    </source>
</evidence>
<dbReference type="GeneID" id="82190882"/>
<dbReference type="OrthoDB" id="9554519at2"/>
<reference evidence="1 2" key="1">
    <citation type="submission" date="2013-04" db="EMBL/GenBank/DDBJ databases">
        <title>The Genome Sequence of Enterorhabdus caecimuris B7.</title>
        <authorList>
            <consortium name="The Broad Institute Genomics Platform"/>
            <consortium name="The Broad Institute Genome Sequencing Center for Infectious Disease"/>
            <person name="Earl A."/>
            <person name="Xavier R."/>
            <person name="Elson C."/>
            <person name="Duck W."/>
            <person name="Walker B."/>
            <person name="Young S."/>
            <person name="Zeng Q."/>
            <person name="Gargeya S."/>
            <person name="Fitzgerald M."/>
            <person name="Haas B."/>
            <person name="Abouelleil A."/>
            <person name="Allen A.W."/>
            <person name="Alvarado L."/>
            <person name="Arachchi H.M."/>
            <person name="Berlin A.M."/>
            <person name="Chapman S.B."/>
            <person name="Gainer-Dewar J."/>
            <person name="Goldberg J."/>
            <person name="Griggs A."/>
            <person name="Gujja S."/>
            <person name="Hansen M."/>
            <person name="Howarth C."/>
            <person name="Imamovic A."/>
            <person name="Ireland A."/>
            <person name="Larimer J."/>
            <person name="McCowan C."/>
            <person name="Murphy C."/>
            <person name="Pearson M."/>
            <person name="Poon T.W."/>
            <person name="Priest M."/>
            <person name="Roberts A."/>
            <person name="Saif S."/>
            <person name="Shea T."/>
            <person name="Sisk P."/>
            <person name="Sykes S."/>
            <person name="Wortman J."/>
            <person name="Nusbaum C."/>
            <person name="Birren B."/>
        </authorList>
    </citation>
    <scope>NUCLEOTIDE SEQUENCE [LARGE SCALE GENOMIC DNA]</scope>
    <source>
        <strain evidence="1 2">B7</strain>
    </source>
</reference>
<organism evidence="1 2">
    <name type="scientific">Adlercreutzia caecimuris B7</name>
    <dbReference type="NCBI Taxonomy" id="1235794"/>
    <lineage>
        <taxon>Bacteria</taxon>
        <taxon>Bacillati</taxon>
        <taxon>Actinomycetota</taxon>
        <taxon>Coriobacteriia</taxon>
        <taxon>Eggerthellales</taxon>
        <taxon>Eggerthellaceae</taxon>
        <taxon>Adlercreutzia</taxon>
    </lineage>
</organism>
<dbReference type="RefSeq" id="WP_016309576.1">
    <property type="nucleotide sequence ID" value="NZ_KE159646.1"/>
</dbReference>
<dbReference type="EMBL" id="ASSY01000008">
    <property type="protein sequence ID" value="EOS50956.1"/>
    <property type="molecule type" value="Genomic_DNA"/>
</dbReference>
<comment type="caution">
    <text evidence="1">The sequence shown here is derived from an EMBL/GenBank/DDBJ whole genome shotgun (WGS) entry which is preliminary data.</text>
</comment>
<dbReference type="HOGENOM" id="CLU_2129212_0_0_11"/>
<accession>R9KXL6</accession>
<dbReference type="STRING" id="1235794.C811_01373"/>
<sequence length="118" mass="11941">MPLPSVTYDLYRGQGGTLGEDAFAASLRAAASAVRDVIGFNEPQDGEDEEAYIRAVCAAVEVDDAYGASGGIGESVASVTLGKFSATAGASSGYGADMGRAIRRELAGSSLLYQGVPA</sequence>
<gene>
    <name evidence="1" type="ORF">C811_01373</name>
</gene>
<protein>
    <submittedName>
        <fullName evidence="1">Uncharacterized protein</fullName>
    </submittedName>
</protein>
<dbReference type="Proteomes" id="UP000014204">
    <property type="component" value="Unassembled WGS sequence"/>
</dbReference>